<sequence>MANLFSTFLFIFLEALIFASCGIFGFIMFVPSLFEICIYPPKGKSCAFFGVFNIIYNDEKLSYGETTVLFMALRALVLICAVLVPLSAFATIRGYTLKKGKVLFVYITFLTMTALILLSIVYTVQWFQLILSGSSFLEPFPFHDLRPISKNLSFPFIMATLYQMIPVYFFIGILIASTTEEDD</sequence>
<keyword evidence="1" id="KW-0812">Transmembrane</keyword>
<proteinExistence type="predicted"/>
<keyword evidence="1" id="KW-1133">Transmembrane helix</keyword>
<feature type="transmembrane region" description="Helical" evidence="1">
    <location>
        <begin position="152"/>
        <end position="176"/>
    </location>
</feature>
<dbReference type="Proteomes" id="UP000031668">
    <property type="component" value="Unassembled WGS sequence"/>
</dbReference>
<name>A0A0C2MIT1_THEKT</name>
<feature type="transmembrane region" description="Helical" evidence="1">
    <location>
        <begin position="68"/>
        <end position="91"/>
    </location>
</feature>
<feature type="transmembrane region" description="Helical" evidence="1">
    <location>
        <begin position="7"/>
        <end position="30"/>
    </location>
</feature>
<reference evidence="2 3" key="1">
    <citation type="journal article" date="2014" name="Genome Biol. Evol.">
        <title>The genome of the myxosporean Thelohanellus kitauei shows adaptations to nutrient acquisition within its fish host.</title>
        <authorList>
            <person name="Yang Y."/>
            <person name="Xiong J."/>
            <person name="Zhou Z."/>
            <person name="Huo F."/>
            <person name="Miao W."/>
            <person name="Ran C."/>
            <person name="Liu Y."/>
            <person name="Zhang J."/>
            <person name="Feng J."/>
            <person name="Wang M."/>
            <person name="Wang M."/>
            <person name="Wang L."/>
            <person name="Yao B."/>
        </authorList>
    </citation>
    <scope>NUCLEOTIDE SEQUENCE [LARGE SCALE GENOMIC DNA]</scope>
    <source>
        <strain evidence="2">Wuqing</strain>
    </source>
</reference>
<accession>A0A0C2MIT1</accession>
<feature type="transmembrane region" description="Helical" evidence="1">
    <location>
        <begin position="103"/>
        <end position="127"/>
    </location>
</feature>
<dbReference type="EMBL" id="JWZT01003352">
    <property type="protein sequence ID" value="KII66986.1"/>
    <property type="molecule type" value="Genomic_DNA"/>
</dbReference>
<evidence type="ECO:0000313" key="2">
    <source>
        <dbReference type="EMBL" id="KII66986.1"/>
    </source>
</evidence>
<evidence type="ECO:0000256" key="1">
    <source>
        <dbReference type="SAM" id="Phobius"/>
    </source>
</evidence>
<dbReference type="AlphaFoldDB" id="A0A0C2MIT1"/>
<protein>
    <submittedName>
        <fullName evidence="2">Uncharacterized protein</fullName>
    </submittedName>
</protein>
<organism evidence="2 3">
    <name type="scientific">Thelohanellus kitauei</name>
    <name type="common">Myxosporean</name>
    <dbReference type="NCBI Taxonomy" id="669202"/>
    <lineage>
        <taxon>Eukaryota</taxon>
        <taxon>Metazoa</taxon>
        <taxon>Cnidaria</taxon>
        <taxon>Myxozoa</taxon>
        <taxon>Myxosporea</taxon>
        <taxon>Bivalvulida</taxon>
        <taxon>Platysporina</taxon>
        <taxon>Myxobolidae</taxon>
        <taxon>Thelohanellus</taxon>
    </lineage>
</organism>
<comment type="caution">
    <text evidence="2">The sequence shown here is derived from an EMBL/GenBank/DDBJ whole genome shotgun (WGS) entry which is preliminary data.</text>
</comment>
<gene>
    <name evidence="2" type="ORF">RF11_13461</name>
</gene>
<keyword evidence="3" id="KW-1185">Reference proteome</keyword>
<evidence type="ECO:0000313" key="3">
    <source>
        <dbReference type="Proteomes" id="UP000031668"/>
    </source>
</evidence>
<keyword evidence="1" id="KW-0472">Membrane</keyword>